<dbReference type="Proteomes" id="UP000663882">
    <property type="component" value="Unassembled WGS sequence"/>
</dbReference>
<comment type="caution">
    <text evidence="11">The sequence shown here is derived from an EMBL/GenBank/DDBJ whole genome shotgun (WGS) entry which is preliminary data.</text>
</comment>
<dbReference type="InterPro" id="IPR058752">
    <property type="entry name" value="RDRP_C_head"/>
</dbReference>
<reference evidence="11" key="1">
    <citation type="submission" date="2021-02" db="EMBL/GenBank/DDBJ databases">
        <authorList>
            <person name="Nowell W R."/>
        </authorList>
    </citation>
    <scope>NUCLEOTIDE SEQUENCE</scope>
</reference>
<keyword evidence="5 8" id="KW-0694">RNA-binding</keyword>
<name>A0A814P9Q5_9BILA</name>
<evidence type="ECO:0000259" key="9">
    <source>
        <dbReference type="Pfam" id="PF05183"/>
    </source>
</evidence>
<dbReference type="Pfam" id="PF26253">
    <property type="entry name" value="RdRP_head"/>
    <property type="match status" value="1"/>
</dbReference>
<proteinExistence type="inferred from homology"/>
<dbReference type="InterPro" id="IPR057596">
    <property type="entry name" value="RDRP_core"/>
</dbReference>
<keyword evidence="3 8" id="KW-0808">Transferase</keyword>
<sequence>MSDELSSYSSPCAQLSIIVDLTSSPFDFKTLYNHLSSQPPPNSDHHHWYFGGLRSYTIPFESNHDEITINRVISKLKLLQNHLSILPPFWISYKKCQPPSQQQQQITPLTTTTTTPEIIRKNAKLGKFYANNGFDIEYTGGALVAIDKYIWDIQTQIKEPWRLVFYHDKIDIDYGCKEKKLRKTLKAEMMDRCVVIMTQTDGFTLFINMNGNPIDYETVNSNSSLNTNDKKMDPTLRKITEPTISYIRTASRESQPFYSTIRLSMSLSNQYNYNIKDENHCEQLQRLNLCYTQFIEFFHRNHIYDCFGIIISIPSTIDFSSITSLFMLNETTSFIKQYCWQMLMSIGYRFQQRLTTDFIQQMNLIDNDDEFYQTSLHIWRRSSEYYFIDLLGELRRYREKAATLTAFPPLSTITNQQYGIKKDENQQERWSIHTPPRHYAYVPSVTLTPTTICVNPFKLVKTNRVLRESKFGGNLMFALVDVKDENGTMDLFPHDYRALRWKTEMLLESGFDLGIKGRTYRYLHHSQSQLKDKQFWFYHYNGETNFSFEEAFAWMGDFQEERIVAKHAARIAQCFTSAEATIQIPSEKVEYIEDIHSDDYKYNFTDGVGTMSTIIRDNINPYRQFSAIQIRYGGCKGVISVNPDLDNSPHQLRIRQSMRKFKCSHDILELCRISKPRPLYLNRQIIVLLSHRTIDDRTFLLLQNHHQQILAESLVYPTRAYELLAEKINRSLFPLRTLINDAHLNLIQEPFFRQLIITTSKFELAQMRERSRLKLPRNSARNMIGIVDEYGILEYGQVFIQYTELHGDLLDDELSCNNDSSLIPQLEKTIILEQQVAVTKNPCHHPGDIRIFSAIDVPRLRHLKDVIVFPQRGKRPHPNEISGSDLDGDEYAVIWHPAFIPKTPNDIPYDYDSQTPMLRIADRPVSRADIQATVLDISEQSCVGKLCSLHLANMDLHGVAHPKTLAIAGYISEELDAPKTGQHPLTPKEIVQLQTELGNGRPDYFDKPYYKLYPSKHVLGQLFRSCLRFEPNWISIQTPPTTICSSPIDPLLVHDLHNEYTTSVEELARIYREAIMDIMYVYRFSSDVDLLCRFDSSSLQHKTPLSKQQTDSACLVADSAQVELKQLIRRIRRLFFYEFRFCDKTHSNRCHINCIQCADKKMAKASALYILCYTDTRHARRMLSLPWLFSSLLIETRKLNIKKQTKLLSPKLIAQMLEIQPYRLIGQSLRRTLQNLFDQSKSFYFHHIYSHEKSNLITVSLGPTSTAKRLLLKRQILLLDYLILEILHHYIYESLSKIRSPITASKPLLVESVWQHILTRFILDECSPLVLITTNSNTNSIIKDYQYWSDEQACKTLQRLLDISIQCAEHGPDSTDYAHANEYLVLALQQMATTGTLYSV</sequence>
<dbReference type="GO" id="GO:0030422">
    <property type="term" value="P:siRNA processing"/>
    <property type="evidence" value="ECO:0007669"/>
    <property type="project" value="TreeGrafter"/>
</dbReference>
<evidence type="ECO:0000256" key="4">
    <source>
        <dbReference type="ARBA" id="ARBA00022695"/>
    </source>
</evidence>
<gene>
    <name evidence="11" type="ORF">RFH988_LOCUS19386</name>
</gene>
<dbReference type="PANTHER" id="PTHR23079">
    <property type="entry name" value="RNA-DEPENDENT RNA POLYMERASE"/>
    <property type="match status" value="1"/>
</dbReference>
<keyword evidence="6" id="KW-0943">RNA-mediated gene silencing</keyword>
<accession>A0A814P9Q5</accession>
<keyword evidence="4 8" id="KW-0548">Nucleotidyltransferase</keyword>
<dbReference type="GO" id="GO:0003723">
    <property type="term" value="F:RNA binding"/>
    <property type="evidence" value="ECO:0007669"/>
    <property type="project" value="UniProtKB-KW"/>
</dbReference>
<protein>
    <recommendedName>
        <fullName evidence="8">RNA-dependent RNA polymerase</fullName>
        <ecNumber evidence="8">2.7.7.48</ecNumber>
    </recommendedName>
</protein>
<feature type="domain" description="RDRP core" evidence="9">
    <location>
        <begin position="447"/>
        <end position="1025"/>
    </location>
</feature>
<evidence type="ECO:0000259" key="10">
    <source>
        <dbReference type="Pfam" id="PF26253"/>
    </source>
</evidence>
<evidence type="ECO:0000256" key="7">
    <source>
        <dbReference type="ARBA" id="ARBA00048744"/>
    </source>
</evidence>
<dbReference type="InterPro" id="IPR007855">
    <property type="entry name" value="RDRP"/>
</dbReference>
<evidence type="ECO:0000256" key="6">
    <source>
        <dbReference type="ARBA" id="ARBA00023158"/>
    </source>
</evidence>
<dbReference type="OrthoDB" id="6513042at2759"/>
<dbReference type="EMBL" id="CAJNOO010001133">
    <property type="protein sequence ID" value="CAF1102381.1"/>
    <property type="molecule type" value="Genomic_DNA"/>
</dbReference>
<evidence type="ECO:0000256" key="1">
    <source>
        <dbReference type="ARBA" id="ARBA00005762"/>
    </source>
</evidence>
<evidence type="ECO:0000313" key="12">
    <source>
        <dbReference type="Proteomes" id="UP000663882"/>
    </source>
</evidence>
<organism evidence="11 12">
    <name type="scientific">Rotaria sordida</name>
    <dbReference type="NCBI Taxonomy" id="392033"/>
    <lineage>
        <taxon>Eukaryota</taxon>
        <taxon>Metazoa</taxon>
        <taxon>Spiralia</taxon>
        <taxon>Gnathifera</taxon>
        <taxon>Rotifera</taxon>
        <taxon>Eurotatoria</taxon>
        <taxon>Bdelloidea</taxon>
        <taxon>Philodinida</taxon>
        <taxon>Philodinidae</taxon>
        <taxon>Rotaria</taxon>
    </lineage>
</organism>
<comment type="similarity">
    <text evidence="1 8">Belongs to the RdRP family.</text>
</comment>
<evidence type="ECO:0000256" key="5">
    <source>
        <dbReference type="ARBA" id="ARBA00022884"/>
    </source>
</evidence>
<evidence type="ECO:0000313" key="11">
    <source>
        <dbReference type="EMBL" id="CAF1102381.1"/>
    </source>
</evidence>
<evidence type="ECO:0000256" key="3">
    <source>
        <dbReference type="ARBA" id="ARBA00022679"/>
    </source>
</evidence>
<feature type="domain" description="RDRP C-terminal head" evidence="10">
    <location>
        <begin position="1058"/>
        <end position="1204"/>
    </location>
</feature>
<evidence type="ECO:0000256" key="2">
    <source>
        <dbReference type="ARBA" id="ARBA00022484"/>
    </source>
</evidence>
<comment type="catalytic activity">
    <reaction evidence="7 8">
        <text>RNA(n) + a ribonucleoside 5'-triphosphate = RNA(n+1) + diphosphate</text>
        <dbReference type="Rhea" id="RHEA:21248"/>
        <dbReference type="Rhea" id="RHEA-COMP:14527"/>
        <dbReference type="Rhea" id="RHEA-COMP:17342"/>
        <dbReference type="ChEBI" id="CHEBI:33019"/>
        <dbReference type="ChEBI" id="CHEBI:61557"/>
        <dbReference type="ChEBI" id="CHEBI:140395"/>
        <dbReference type="EC" id="2.7.7.48"/>
    </reaction>
</comment>
<evidence type="ECO:0000256" key="8">
    <source>
        <dbReference type="RuleBase" id="RU363098"/>
    </source>
</evidence>
<dbReference type="GO" id="GO:0031380">
    <property type="term" value="C:nuclear RNA-directed RNA polymerase complex"/>
    <property type="evidence" value="ECO:0007669"/>
    <property type="project" value="TreeGrafter"/>
</dbReference>
<dbReference type="PANTHER" id="PTHR23079:SF55">
    <property type="entry name" value="RNA-DIRECTED RNA POLYMERASE"/>
    <property type="match status" value="1"/>
</dbReference>
<dbReference type="EC" id="2.7.7.48" evidence="8"/>
<dbReference type="Pfam" id="PF05183">
    <property type="entry name" value="RdRP"/>
    <property type="match status" value="1"/>
</dbReference>
<keyword evidence="2 8" id="KW-0696">RNA-directed RNA polymerase</keyword>
<dbReference type="GO" id="GO:0003968">
    <property type="term" value="F:RNA-directed RNA polymerase activity"/>
    <property type="evidence" value="ECO:0007669"/>
    <property type="project" value="UniProtKB-KW"/>
</dbReference>